<dbReference type="Proteomes" id="UP000663970">
    <property type="component" value="Unassembled WGS sequence"/>
</dbReference>
<evidence type="ECO:0000256" key="4">
    <source>
        <dbReference type="ARBA" id="ARBA00022679"/>
    </source>
</evidence>
<keyword evidence="4 9" id="KW-0808">Transferase</keyword>
<comment type="subcellular location">
    <subcellularLocation>
        <location evidence="9">Cytoplasm</location>
    </subcellularLocation>
</comment>
<evidence type="ECO:0000256" key="8">
    <source>
        <dbReference type="ARBA" id="ARBA00048141"/>
    </source>
</evidence>
<name>A0ABS3DY31_9BACI</name>
<feature type="domain" description="Aspartate/glutamate/uridylate kinase" evidence="10">
    <location>
        <begin position="15"/>
        <end position="244"/>
    </location>
</feature>
<feature type="site" description="Transition state stabilizer" evidence="9">
    <location>
        <position position="225"/>
    </location>
</feature>
<dbReference type="InterPro" id="IPR036393">
    <property type="entry name" value="AceGlu_kinase-like_sf"/>
</dbReference>
<comment type="caution">
    <text evidence="11">The sequence shown here is derived from an EMBL/GenBank/DDBJ whole genome shotgun (WGS) entry which is preliminary data.</text>
</comment>
<proteinExistence type="inferred from homology"/>
<dbReference type="EC" id="2.7.2.8" evidence="9"/>
<evidence type="ECO:0000256" key="3">
    <source>
        <dbReference type="ARBA" id="ARBA00022605"/>
    </source>
</evidence>
<keyword evidence="2 9" id="KW-0055">Arginine biosynthesis</keyword>
<comment type="catalytic activity">
    <reaction evidence="8 9">
        <text>N-acetyl-L-glutamate + ATP = N-acetyl-L-glutamyl 5-phosphate + ADP</text>
        <dbReference type="Rhea" id="RHEA:14629"/>
        <dbReference type="ChEBI" id="CHEBI:30616"/>
        <dbReference type="ChEBI" id="CHEBI:44337"/>
        <dbReference type="ChEBI" id="CHEBI:57936"/>
        <dbReference type="ChEBI" id="CHEBI:456216"/>
        <dbReference type="EC" id="2.7.2.8"/>
    </reaction>
</comment>
<keyword evidence="5 9" id="KW-0547">Nucleotide-binding</keyword>
<evidence type="ECO:0000256" key="6">
    <source>
        <dbReference type="ARBA" id="ARBA00022777"/>
    </source>
</evidence>
<keyword evidence="7 9" id="KW-0067">ATP-binding</keyword>
<dbReference type="GO" id="GO:0003991">
    <property type="term" value="F:acetylglutamate kinase activity"/>
    <property type="evidence" value="ECO:0007669"/>
    <property type="project" value="UniProtKB-EC"/>
</dbReference>
<evidence type="ECO:0000256" key="9">
    <source>
        <dbReference type="HAMAP-Rule" id="MF_00082"/>
    </source>
</evidence>
<dbReference type="SUPFAM" id="SSF53633">
    <property type="entry name" value="Carbamate kinase-like"/>
    <property type="match status" value="1"/>
</dbReference>
<evidence type="ECO:0000313" key="12">
    <source>
        <dbReference type="Proteomes" id="UP000663970"/>
    </source>
</evidence>
<keyword evidence="3 9" id="KW-0028">Amino-acid biosynthesis</keyword>
<comment type="similarity">
    <text evidence="9">Belongs to the acetylglutamate kinase family. ArgB subfamily.</text>
</comment>
<dbReference type="RefSeq" id="WP_051254783.1">
    <property type="nucleotide sequence ID" value="NZ_JAEKJY010000004.1"/>
</dbReference>
<evidence type="ECO:0000259" key="10">
    <source>
        <dbReference type="Pfam" id="PF00696"/>
    </source>
</evidence>
<dbReference type="InterPro" id="IPR001048">
    <property type="entry name" value="Asp/Glu/Uridylate_kinase"/>
</dbReference>
<dbReference type="EMBL" id="JAEKJY010000004">
    <property type="protein sequence ID" value="MBN8236226.1"/>
    <property type="molecule type" value="Genomic_DNA"/>
</dbReference>
<keyword evidence="6 9" id="KW-0418">Kinase</keyword>
<sequence length="269" mass="28618">MTTSKSTPATEHKPTIVIKLGGSMLDKLTDDFYDSFQELLTHYRCIIVHGGGPAISRLLDRLQIKGEFIEGLRKTTADTMEAVEMALGGTVSSQITGRLSGRGVKALGVKGSEAELLTAGFVDEAQLGFVGKVKEVDPSVLDHLLEGGYVPVVAPFGKTTDGRTVNINADTAAAAVARAVQAEKLLFVTDVPGILVDGKLVEGTTPEEINQYIQEGIIYGGMIPKVQSAVEALSDRLQEVWIVSGGDRLVQGSHLKGTSIRSGRKETVL</sequence>
<protein>
    <recommendedName>
        <fullName evidence="9">Acetylglutamate kinase</fullName>
        <ecNumber evidence="9">2.7.2.8</ecNumber>
    </recommendedName>
    <alternativeName>
        <fullName evidence="9">N-acetyl-L-glutamate 5-phosphotransferase</fullName>
    </alternativeName>
    <alternativeName>
        <fullName evidence="9">NAG kinase</fullName>
        <shortName evidence="9">NAGK</shortName>
    </alternativeName>
</protein>
<dbReference type="HAMAP" id="MF_00082">
    <property type="entry name" value="ArgB"/>
    <property type="match status" value="1"/>
</dbReference>
<evidence type="ECO:0000256" key="7">
    <source>
        <dbReference type="ARBA" id="ARBA00022840"/>
    </source>
</evidence>
<organism evidence="11 12">
    <name type="scientific">Halobacillus kuroshimensis</name>
    <dbReference type="NCBI Taxonomy" id="302481"/>
    <lineage>
        <taxon>Bacteria</taxon>
        <taxon>Bacillati</taxon>
        <taxon>Bacillota</taxon>
        <taxon>Bacilli</taxon>
        <taxon>Bacillales</taxon>
        <taxon>Bacillaceae</taxon>
        <taxon>Halobacillus</taxon>
    </lineage>
</organism>
<keyword evidence="9" id="KW-0963">Cytoplasm</keyword>
<feature type="binding site" evidence="9">
    <location>
        <position position="73"/>
    </location>
    <ligand>
        <name>substrate</name>
    </ligand>
</feature>
<accession>A0ABS3DY31</accession>
<evidence type="ECO:0000256" key="1">
    <source>
        <dbReference type="ARBA" id="ARBA00004828"/>
    </source>
</evidence>
<dbReference type="PIRSF" id="PIRSF000728">
    <property type="entry name" value="NAGK"/>
    <property type="match status" value="1"/>
</dbReference>
<dbReference type="NCBIfam" id="TIGR00761">
    <property type="entry name" value="argB"/>
    <property type="match status" value="1"/>
</dbReference>
<gene>
    <name evidence="9 11" type="primary">argB</name>
    <name evidence="11" type="ORF">JF544_13250</name>
</gene>
<evidence type="ECO:0000313" key="11">
    <source>
        <dbReference type="EMBL" id="MBN8236226.1"/>
    </source>
</evidence>
<keyword evidence="12" id="KW-1185">Reference proteome</keyword>
<dbReference type="InterPro" id="IPR004662">
    <property type="entry name" value="AcgluKinase_fam"/>
</dbReference>
<evidence type="ECO:0000256" key="5">
    <source>
        <dbReference type="ARBA" id="ARBA00022741"/>
    </source>
</evidence>
<dbReference type="Pfam" id="PF00696">
    <property type="entry name" value="AA_kinase"/>
    <property type="match status" value="1"/>
</dbReference>
<feature type="binding site" evidence="9">
    <location>
        <position position="166"/>
    </location>
    <ligand>
        <name>substrate</name>
    </ligand>
</feature>
<feature type="binding site" evidence="9">
    <location>
        <begin position="51"/>
        <end position="52"/>
    </location>
    <ligand>
        <name>substrate</name>
    </ligand>
</feature>
<dbReference type="Gene3D" id="3.40.1160.10">
    <property type="entry name" value="Acetylglutamate kinase-like"/>
    <property type="match status" value="1"/>
</dbReference>
<dbReference type="PANTHER" id="PTHR23342">
    <property type="entry name" value="N-ACETYLGLUTAMATE SYNTHASE"/>
    <property type="match status" value="1"/>
</dbReference>
<dbReference type="InterPro" id="IPR037528">
    <property type="entry name" value="ArgB"/>
</dbReference>
<dbReference type="CDD" id="cd04238">
    <property type="entry name" value="AAK_NAGK-like"/>
    <property type="match status" value="1"/>
</dbReference>
<evidence type="ECO:0000256" key="2">
    <source>
        <dbReference type="ARBA" id="ARBA00022571"/>
    </source>
</evidence>
<comment type="pathway">
    <text evidence="1 9">Amino-acid biosynthesis; L-arginine biosynthesis; N(2)-acetyl-L-ornithine from L-glutamate: step 2/4.</text>
</comment>
<dbReference type="PANTHER" id="PTHR23342:SF0">
    <property type="entry name" value="N-ACETYLGLUTAMATE SYNTHASE, MITOCHONDRIAL"/>
    <property type="match status" value="1"/>
</dbReference>
<comment type="function">
    <text evidence="9">Catalyzes the ATP-dependent phosphorylation of N-acetyl-L-glutamate.</text>
</comment>
<feature type="site" description="Transition state stabilizer" evidence="9">
    <location>
        <position position="19"/>
    </location>
</feature>
<reference evidence="11 12" key="1">
    <citation type="submission" date="2020-12" db="EMBL/GenBank/DDBJ databases">
        <title>Oil enriched cultivation method for isolating marine PHA-producing bacteria.</title>
        <authorList>
            <person name="Zheng W."/>
            <person name="Yu S."/>
            <person name="Huang Y."/>
        </authorList>
    </citation>
    <scope>NUCLEOTIDE SEQUENCE [LARGE SCALE GENOMIC DNA]</scope>
    <source>
        <strain evidence="11 12">SY-2-6</strain>
    </source>
</reference>